<evidence type="ECO:0000256" key="6">
    <source>
        <dbReference type="PIRSR" id="PIRSR000193-1"/>
    </source>
</evidence>
<dbReference type="EC" id="1.5.1.2" evidence="4 5"/>
<dbReference type="PANTHER" id="PTHR11645">
    <property type="entry name" value="PYRROLINE-5-CARBOXYLATE REDUCTASE"/>
    <property type="match status" value="1"/>
</dbReference>
<keyword evidence="3 4" id="KW-0560">Oxidoreductase</keyword>
<evidence type="ECO:0000259" key="9">
    <source>
        <dbReference type="Pfam" id="PF14748"/>
    </source>
</evidence>
<dbReference type="GO" id="GO:0005737">
    <property type="term" value="C:cytoplasm"/>
    <property type="evidence" value="ECO:0007669"/>
    <property type="project" value="UniProtKB-SubCell"/>
</dbReference>
<dbReference type="FunFam" id="1.10.3730.10:FF:000001">
    <property type="entry name" value="Pyrroline-5-carboxylate reductase"/>
    <property type="match status" value="1"/>
</dbReference>
<dbReference type="InterPro" id="IPR028939">
    <property type="entry name" value="P5C_Rdtase_cat_N"/>
</dbReference>
<dbReference type="InterPro" id="IPR000304">
    <property type="entry name" value="Pyrroline-COOH_reductase"/>
</dbReference>
<evidence type="ECO:0000256" key="2">
    <source>
        <dbReference type="ARBA" id="ARBA00022857"/>
    </source>
</evidence>
<comment type="pathway">
    <text evidence="4 7">Amino-acid biosynthesis; L-proline biosynthesis; L-proline from L-glutamate 5-semialdehyde: step 1/1.</text>
</comment>
<reference evidence="10 11" key="1">
    <citation type="submission" date="2019-03" db="EMBL/GenBank/DDBJ databases">
        <title>Sapientia aquatica gen. nov., sp. nov., isolated from a crater lake.</title>
        <authorList>
            <person name="Felfoldi T."/>
            <person name="Szabo A."/>
            <person name="Toth E."/>
            <person name="Schumann P."/>
            <person name="Keki Z."/>
            <person name="Marialigeti K."/>
            <person name="Mathe I."/>
        </authorList>
    </citation>
    <scope>NUCLEOTIDE SEQUENCE [LARGE SCALE GENOMIC DNA]</scope>
    <source>
        <strain evidence="10 11">SA-152</strain>
    </source>
</reference>
<organism evidence="10 11">
    <name type="scientific">Sapientia aquatica</name>
    <dbReference type="NCBI Taxonomy" id="1549640"/>
    <lineage>
        <taxon>Bacteria</taxon>
        <taxon>Pseudomonadati</taxon>
        <taxon>Pseudomonadota</taxon>
        <taxon>Betaproteobacteria</taxon>
        <taxon>Burkholderiales</taxon>
        <taxon>Oxalobacteraceae</taxon>
        <taxon>Sapientia</taxon>
    </lineage>
</organism>
<sequence>MRNNQLNGTKIAFIGGGNMATALISGLCKQGVEGSNIHVIDINSANLAQLQTKFGVSTALQIDAQLTSSNVIVLAVKPQQMREVAAQLLPHIGKQLIISIAAGIRALDLSRWLGHHPAIVRTMPNTPALINQGITGIYAMPDVDLAQREIADAILSAVGSTVWIADEALIDPVTAISGSGPAYVFYFIEAMQKAAQEMGLSTEQGTQLAIATFTGASQLAALSADPVSVLRERVTSKGGTTHAAITSMDHSGIAAAIVTALKAASDRGRELGDEFGRQE</sequence>
<evidence type="ECO:0000256" key="4">
    <source>
        <dbReference type="HAMAP-Rule" id="MF_01925"/>
    </source>
</evidence>
<comment type="catalytic activity">
    <reaction evidence="4">
        <text>L-proline + NAD(+) = (S)-1-pyrroline-5-carboxylate + NADH + 2 H(+)</text>
        <dbReference type="Rhea" id="RHEA:14105"/>
        <dbReference type="ChEBI" id="CHEBI:15378"/>
        <dbReference type="ChEBI" id="CHEBI:17388"/>
        <dbReference type="ChEBI" id="CHEBI:57540"/>
        <dbReference type="ChEBI" id="CHEBI:57945"/>
        <dbReference type="ChEBI" id="CHEBI:60039"/>
        <dbReference type="EC" id="1.5.1.2"/>
    </reaction>
</comment>
<evidence type="ECO:0000313" key="10">
    <source>
        <dbReference type="EMBL" id="TDK65841.1"/>
    </source>
</evidence>
<comment type="catalytic activity">
    <reaction evidence="4 7">
        <text>L-proline + NADP(+) = (S)-1-pyrroline-5-carboxylate + NADPH + 2 H(+)</text>
        <dbReference type="Rhea" id="RHEA:14109"/>
        <dbReference type="ChEBI" id="CHEBI:15378"/>
        <dbReference type="ChEBI" id="CHEBI:17388"/>
        <dbReference type="ChEBI" id="CHEBI:57783"/>
        <dbReference type="ChEBI" id="CHEBI:58349"/>
        <dbReference type="ChEBI" id="CHEBI:60039"/>
        <dbReference type="EC" id="1.5.1.2"/>
    </reaction>
</comment>
<dbReference type="AlphaFoldDB" id="A0A4R5W110"/>
<evidence type="ECO:0000256" key="3">
    <source>
        <dbReference type="ARBA" id="ARBA00023002"/>
    </source>
</evidence>
<dbReference type="Pfam" id="PF14748">
    <property type="entry name" value="P5CR_dimer"/>
    <property type="match status" value="1"/>
</dbReference>
<evidence type="ECO:0000256" key="1">
    <source>
        <dbReference type="ARBA" id="ARBA00005525"/>
    </source>
</evidence>
<dbReference type="Gene3D" id="3.40.50.720">
    <property type="entry name" value="NAD(P)-binding Rossmann-like Domain"/>
    <property type="match status" value="1"/>
</dbReference>
<dbReference type="PIRSF" id="PIRSF000193">
    <property type="entry name" value="Pyrrol-5-carb_rd"/>
    <property type="match status" value="1"/>
</dbReference>
<keyword evidence="2 4" id="KW-0521">NADP</keyword>
<keyword evidence="4" id="KW-0963">Cytoplasm</keyword>
<dbReference type="Gene3D" id="1.10.3730.10">
    <property type="entry name" value="ProC C-terminal domain-like"/>
    <property type="match status" value="1"/>
</dbReference>
<proteinExistence type="inferred from homology"/>
<dbReference type="InterPro" id="IPR036291">
    <property type="entry name" value="NAD(P)-bd_dom_sf"/>
</dbReference>
<dbReference type="OrthoDB" id="9805754at2"/>
<comment type="function">
    <text evidence="4">Catalyzes the reduction of 1-pyrroline-5-carboxylate (PCA) to L-proline.</text>
</comment>
<dbReference type="PANTHER" id="PTHR11645:SF0">
    <property type="entry name" value="PYRROLINE-5-CARBOXYLATE REDUCTASE 3"/>
    <property type="match status" value="1"/>
</dbReference>
<keyword evidence="4 7" id="KW-0028">Amino-acid biosynthesis</keyword>
<dbReference type="UniPathway" id="UPA00098">
    <property type="reaction ID" value="UER00361"/>
</dbReference>
<dbReference type="Proteomes" id="UP000294829">
    <property type="component" value="Unassembled WGS sequence"/>
</dbReference>
<gene>
    <name evidence="4" type="primary">proC</name>
    <name evidence="10" type="ORF">E2I14_09505</name>
</gene>
<dbReference type="GO" id="GO:0004735">
    <property type="term" value="F:pyrroline-5-carboxylate reductase activity"/>
    <property type="evidence" value="ECO:0007669"/>
    <property type="project" value="UniProtKB-UniRule"/>
</dbReference>
<evidence type="ECO:0000256" key="7">
    <source>
        <dbReference type="RuleBase" id="RU003903"/>
    </source>
</evidence>
<comment type="subcellular location">
    <subcellularLocation>
        <location evidence="4">Cytoplasm</location>
    </subcellularLocation>
</comment>
<feature type="domain" description="Pyrroline-5-carboxylate reductase catalytic N-terminal" evidence="8">
    <location>
        <begin position="10"/>
        <end position="103"/>
    </location>
</feature>
<dbReference type="NCBIfam" id="TIGR00112">
    <property type="entry name" value="proC"/>
    <property type="match status" value="1"/>
</dbReference>
<evidence type="ECO:0000256" key="5">
    <source>
        <dbReference type="NCBIfam" id="TIGR00112"/>
    </source>
</evidence>
<comment type="caution">
    <text evidence="10">The sequence shown here is derived from an EMBL/GenBank/DDBJ whole genome shotgun (WGS) entry which is preliminary data.</text>
</comment>
<accession>A0A4R5W110</accession>
<feature type="binding site" evidence="6">
    <location>
        <begin position="14"/>
        <end position="19"/>
    </location>
    <ligand>
        <name>NADP(+)</name>
        <dbReference type="ChEBI" id="CHEBI:58349"/>
    </ligand>
</feature>
<dbReference type="InterPro" id="IPR053790">
    <property type="entry name" value="P5CR-like_CS"/>
</dbReference>
<dbReference type="SUPFAM" id="SSF48179">
    <property type="entry name" value="6-phosphogluconate dehydrogenase C-terminal domain-like"/>
    <property type="match status" value="1"/>
</dbReference>
<evidence type="ECO:0000313" key="11">
    <source>
        <dbReference type="Proteomes" id="UP000294829"/>
    </source>
</evidence>
<dbReference type="InterPro" id="IPR008927">
    <property type="entry name" value="6-PGluconate_DH-like_C_sf"/>
</dbReference>
<dbReference type="HAMAP" id="MF_01925">
    <property type="entry name" value="P5C_reductase"/>
    <property type="match status" value="1"/>
</dbReference>
<name>A0A4R5W110_9BURK</name>
<dbReference type="SUPFAM" id="SSF51735">
    <property type="entry name" value="NAD(P)-binding Rossmann-fold domains"/>
    <property type="match status" value="1"/>
</dbReference>
<dbReference type="EMBL" id="SMYL01000004">
    <property type="protein sequence ID" value="TDK65841.1"/>
    <property type="molecule type" value="Genomic_DNA"/>
</dbReference>
<comment type="similarity">
    <text evidence="1 4 7">Belongs to the pyrroline-5-carboxylate reductase family.</text>
</comment>
<feature type="binding site" evidence="6">
    <location>
        <begin position="75"/>
        <end position="78"/>
    </location>
    <ligand>
        <name>NADP(+)</name>
        <dbReference type="ChEBI" id="CHEBI:58349"/>
    </ligand>
</feature>
<keyword evidence="11" id="KW-1185">Reference proteome</keyword>
<dbReference type="InterPro" id="IPR029036">
    <property type="entry name" value="P5CR_dimer"/>
</dbReference>
<dbReference type="Pfam" id="PF03807">
    <property type="entry name" value="F420_oxidored"/>
    <property type="match status" value="1"/>
</dbReference>
<evidence type="ECO:0000259" key="8">
    <source>
        <dbReference type="Pfam" id="PF03807"/>
    </source>
</evidence>
<dbReference type="RefSeq" id="WP_133327840.1">
    <property type="nucleotide sequence ID" value="NZ_SMYL01000004.1"/>
</dbReference>
<dbReference type="PROSITE" id="PS00521">
    <property type="entry name" value="P5CR"/>
    <property type="match status" value="1"/>
</dbReference>
<dbReference type="GO" id="GO:0055129">
    <property type="term" value="P:L-proline biosynthetic process"/>
    <property type="evidence" value="ECO:0007669"/>
    <property type="project" value="UniProtKB-UniRule"/>
</dbReference>
<feature type="domain" description="Pyrroline-5-carboxylate reductase dimerisation" evidence="9">
    <location>
        <begin position="167"/>
        <end position="271"/>
    </location>
</feature>
<protein>
    <recommendedName>
        <fullName evidence="4 5">Pyrroline-5-carboxylate reductase</fullName>
        <shortName evidence="4">P5C reductase</shortName>
        <shortName evidence="4">P5CR</shortName>
        <ecNumber evidence="4 5">1.5.1.2</ecNumber>
    </recommendedName>
    <alternativeName>
        <fullName evidence="4">PCA reductase</fullName>
    </alternativeName>
</protein>
<keyword evidence="4 7" id="KW-0641">Proline biosynthesis</keyword>